<keyword evidence="3 5" id="KW-0067">ATP-binding</keyword>
<dbReference type="InterPro" id="IPR032823">
    <property type="entry name" value="BCA_ABC_TP_C"/>
</dbReference>
<dbReference type="EMBL" id="CP020330">
    <property type="protein sequence ID" value="AQZ49523.1"/>
    <property type="molecule type" value="Genomic_DNA"/>
</dbReference>
<dbReference type="PANTHER" id="PTHR45772">
    <property type="entry name" value="CONSERVED COMPONENT OF ABC TRANSPORTER FOR NATURAL AMINO ACIDS-RELATED"/>
    <property type="match status" value="1"/>
</dbReference>
<evidence type="ECO:0000256" key="2">
    <source>
        <dbReference type="ARBA" id="ARBA00022741"/>
    </source>
</evidence>
<dbReference type="RefSeq" id="WP_018063429.1">
    <property type="nucleotide sequence ID" value="NZ_AQWH01000003.1"/>
</dbReference>
<dbReference type="PANTHER" id="PTHR45772:SF2">
    <property type="entry name" value="ABC TRANSPORTER ATP-BINDING PROTEIN"/>
    <property type="match status" value="1"/>
</dbReference>
<keyword evidence="5" id="KW-0378">Hydrolase</keyword>
<evidence type="ECO:0000313" key="6">
    <source>
        <dbReference type="Proteomes" id="UP000191135"/>
    </source>
</evidence>
<accession>A0A1U9YVP9</accession>
<dbReference type="InterPro" id="IPR003439">
    <property type="entry name" value="ABC_transporter-like_ATP-bd"/>
</dbReference>
<proteinExistence type="predicted"/>
<protein>
    <submittedName>
        <fullName evidence="5">Lipopolysaccharide export system ATP-binding protein LptB</fullName>
        <ecNumber evidence="5">3.6.3.-</ecNumber>
    </submittedName>
</protein>
<dbReference type="InterPro" id="IPR027417">
    <property type="entry name" value="P-loop_NTPase"/>
</dbReference>
<evidence type="ECO:0000256" key="3">
    <source>
        <dbReference type="ARBA" id="ARBA00022840"/>
    </source>
</evidence>
<dbReference type="KEGG" id="mmed:Mame_00140"/>
<evidence type="ECO:0000259" key="4">
    <source>
        <dbReference type="PROSITE" id="PS50893"/>
    </source>
</evidence>
<dbReference type="OrthoDB" id="9779872at2"/>
<dbReference type="Gene3D" id="3.40.50.300">
    <property type="entry name" value="P-loop containing nucleotide triphosphate hydrolases"/>
    <property type="match status" value="1"/>
</dbReference>
<dbReference type="Pfam" id="PF00005">
    <property type="entry name" value="ABC_tran"/>
    <property type="match status" value="1"/>
</dbReference>
<dbReference type="STRING" id="1122214.Mame_00140"/>
<dbReference type="SUPFAM" id="SSF52540">
    <property type="entry name" value="P-loop containing nucleoside triphosphate hydrolases"/>
    <property type="match status" value="1"/>
</dbReference>
<dbReference type="SMART" id="SM00382">
    <property type="entry name" value="AAA"/>
    <property type="match status" value="1"/>
</dbReference>
<dbReference type="GO" id="GO:0016887">
    <property type="term" value="F:ATP hydrolysis activity"/>
    <property type="evidence" value="ECO:0007669"/>
    <property type="project" value="InterPro"/>
</dbReference>
<dbReference type="InterPro" id="IPR003593">
    <property type="entry name" value="AAA+_ATPase"/>
</dbReference>
<sequence>MKHDTSFLSKSAGFALATEGLSKSWGGFQANSDISFALPIGARHALIGPNGAGKTTFINMLTGVLEPTAGKVFIGGEDVTHSSQEERVRKGMARTFQINTLFPKLTVLESVLLAILERKGLARQWFRPLQSHTVEIEEALDLIQDLGLENQAGSAVETLAYGKQRLVEIALALASRPHILLLDEPAAGIPAGESTEVFNVIARLPADVSILFIEHDMELVRRFAERITVLVSGKVLTEGTPDEIMSDRRVREVYLGEGGHD</sequence>
<reference evidence="5 6" key="1">
    <citation type="submission" date="2017-03" db="EMBL/GenBank/DDBJ databases">
        <title>Foreign affairs: Plasmid Transfer between Roseobacters and Rhizobia.</title>
        <authorList>
            <person name="Bartling P."/>
            <person name="Bunk B."/>
            <person name="Overmann J."/>
            <person name="Brinkmann H."/>
            <person name="Petersen J."/>
        </authorList>
    </citation>
    <scope>NUCLEOTIDE SEQUENCE [LARGE SCALE GENOMIC DNA]</scope>
    <source>
        <strain evidence="5 6">MACL11</strain>
    </source>
</reference>
<dbReference type="CDD" id="cd03219">
    <property type="entry name" value="ABC_Mj1267_LivG_branched"/>
    <property type="match status" value="1"/>
</dbReference>
<gene>
    <name evidence="5" type="primary">lptB_1</name>
    <name evidence="5" type="ORF">Mame_00140</name>
</gene>
<dbReference type="Proteomes" id="UP000191135">
    <property type="component" value="Chromosome"/>
</dbReference>
<keyword evidence="6" id="KW-1185">Reference proteome</keyword>
<keyword evidence="1" id="KW-0813">Transport</keyword>
<dbReference type="GO" id="GO:0005524">
    <property type="term" value="F:ATP binding"/>
    <property type="evidence" value="ECO:0007669"/>
    <property type="project" value="UniProtKB-KW"/>
</dbReference>
<dbReference type="AlphaFoldDB" id="A0A1U9YVP9"/>
<name>A0A1U9YVP9_9HYPH</name>
<dbReference type="GO" id="GO:0005886">
    <property type="term" value="C:plasma membrane"/>
    <property type="evidence" value="ECO:0007669"/>
    <property type="project" value="TreeGrafter"/>
</dbReference>
<dbReference type="EC" id="3.6.3.-" evidence="5"/>
<dbReference type="eggNOG" id="COG0411">
    <property type="taxonomic scope" value="Bacteria"/>
</dbReference>
<keyword evidence="2" id="KW-0547">Nucleotide-binding</keyword>
<dbReference type="InterPro" id="IPR051120">
    <property type="entry name" value="ABC_AA/LPS_Transport"/>
</dbReference>
<organism evidence="5 6">
    <name type="scientific">Martelella mediterranea DSM 17316</name>
    <dbReference type="NCBI Taxonomy" id="1122214"/>
    <lineage>
        <taxon>Bacteria</taxon>
        <taxon>Pseudomonadati</taxon>
        <taxon>Pseudomonadota</taxon>
        <taxon>Alphaproteobacteria</taxon>
        <taxon>Hyphomicrobiales</taxon>
        <taxon>Aurantimonadaceae</taxon>
        <taxon>Martelella</taxon>
    </lineage>
</organism>
<feature type="domain" description="ABC transporter" evidence="4">
    <location>
        <begin position="16"/>
        <end position="257"/>
    </location>
</feature>
<evidence type="ECO:0000256" key="1">
    <source>
        <dbReference type="ARBA" id="ARBA00022448"/>
    </source>
</evidence>
<dbReference type="Pfam" id="PF12399">
    <property type="entry name" value="BCA_ABC_TP_C"/>
    <property type="match status" value="1"/>
</dbReference>
<evidence type="ECO:0000313" key="5">
    <source>
        <dbReference type="EMBL" id="AQZ49523.1"/>
    </source>
</evidence>
<dbReference type="PROSITE" id="PS50893">
    <property type="entry name" value="ABC_TRANSPORTER_2"/>
    <property type="match status" value="1"/>
</dbReference>